<name>A0A0C2DED2_9BACT</name>
<dbReference type="AlphaFoldDB" id="A0A0C2DED2"/>
<accession>A0A0C2DED2</accession>
<evidence type="ECO:0000313" key="1">
    <source>
        <dbReference type="EMBL" id="KIG18027.1"/>
    </source>
</evidence>
<dbReference type="EMBL" id="JMCC02000015">
    <property type="protein sequence ID" value="KIG18027.1"/>
    <property type="molecule type" value="Genomic_DNA"/>
</dbReference>
<dbReference type="Proteomes" id="UP000031599">
    <property type="component" value="Unassembled WGS sequence"/>
</dbReference>
<protein>
    <submittedName>
        <fullName evidence="1">Uncharacterized protein</fullName>
    </submittedName>
</protein>
<evidence type="ECO:0000313" key="2">
    <source>
        <dbReference type="Proteomes" id="UP000031599"/>
    </source>
</evidence>
<comment type="caution">
    <text evidence="1">The sequence shown here is derived from an EMBL/GenBank/DDBJ whole genome shotgun (WGS) entry which is preliminary data.</text>
</comment>
<proteinExistence type="predicted"/>
<gene>
    <name evidence="1" type="ORF">DB30_01914</name>
</gene>
<sequence>MPHLCTPTTVLMMKTHLASIVAAITVGCTSSADPRPEYHSEHAVIQTDYGPLCEGTLSRIDDEIERIDAALGIQDSSYISEVRIVGDEISDYCGRAGACVKFSSGRMYIFYAAMSSFVHEAVHQRANPTGVNQGKPLFIEGLATALSRPGCHDEAREFFSLEEYLEPASGYDLPRHAYYLGGELVHWLLETHGVVPFIEFMLATDAKDTPAQVQDTYNAFFGTSLKDDLTAHLRPVTAPFEPWELGCVAPEAERDKQGDGYRFRETLDCQSNRVQNDFSTIVFHGPGQRALVEWSIIVDESNAGYFELVGELPTGAHLGMRGCDCKLARPEHTVGVSPPPVGSHDFWSGREVLLGPGRYIVTGRGPFGEVLDLELSMPCTLEAANCPAGQQCSIWNRCEPETALLAEPGDMCEVIEGVRSCEAGSRCVSGTCVAECDAAHPCADGAVCGLTRLCGPPCDLLAQDCGPGSSCALGSGPDDPGQCVPSGAGQLLDTCHRLDDTCSSGLVCGDCGRGQVEGCCVPLCESDDGCPAEAPACGIPTGWSVGVCV</sequence>
<reference evidence="1 2" key="1">
    <citation type="submission" date="2014-12" db="EMBL/GenBank/DDBJ databases">
        <title>Genome assembly of Enhygromyxa salina DSM 15201.</title>
        <authorList>
            <person name="Sharma G."/>
            <person name="Subramanian S."/>
        </authorList>
    </citation>
    <scope>NUCLEOTIDE SEQUENCE [LARGE SCALE GENOMIC DNA]</scope>
    <source>
        <strain evidence="1 2">DSM 15201</strain>
    </source>
</reference>
<organism evidence="1 2">
    <name type="scientific">Enhygromyxa salina</name>
    <dbReference type="NCBI Taxonomy" id="215803"/>
    <lineage>
        <taxon>Bacteria</taxon>
        <taxon>Pseudomonadati</taxon>
        <taxon>Myxococcota</taxon>
        <taxon>Polyangia</taxon>
        <taxon>Nannocystales</taxon>
        <taxon>Nannocystaceae</taxon>
        <taxon>Enhygromyxa</taxon>
    </lineage>
</organism>